<keyword evidence="1" id="KW-0998">Cell outer membrane</keyword>
<dbReference type="Gene3D" id="2.170.130.10">
    <property type="entry name" value="TonB-dependent receptor, plug domain"/>
    <property type="match status" value="1"/>
</dbReference>
<dbReference type="InterPro" id="IPR039426">
    <property type="entry name" value="TonB-dep_rcpt-like"/>
</dbReference>
<dbReference type="InterPro" id="IPR037066">
    <property type="entry name" value="Plug_dom_sf"/>
</dbReference>
<keyword evidence="1" id="KW-1134">Transmembrane beta strand</keyword>
<keyword evidence="3" id="KW-0675">Receptor</keyword>
<protein>
    <submittedName>
        <fullName evidence="3">TonB-dependent receptor</fullName>
    </submittedName>
</protein>
<sequence>MGQTTIVGKVLSESNAPVAYASVYLKNSTDASTADSMGVFALTTSLKGEQLLIVTAIGFKELDHPLVIGEVKDTLQLKLKSEARQLGEVVITAGTIEATDDRVLTLVRPTDVLSNASSTGDIVGAFQNFPGVQRNGGDQSGLFVRGGDATETMMVLDGTTVQNPFFSSVPGIGQRSRFNPFQIKGMAFSTGGYSARYGQALSSVLDLKTTDLPEKTTFSVGANVAGLFLAGSQKMDNNSLEYTGSYTDFGPYYSLSKTNYDFYSKPRSTNLSARWVSKTSDDGLFKTTVNYNLSSSGTRVPDPNDPASLIRYDLHNNYFLLNTSYKKPLTKSLQLYTAMSYSDNQDNILWGDTIFNRSDNRVQARAELTWHPASRFRLTTGGEVQHYSYMQQFDTLHNAFTETLTAGYGEVEYKPAGWFAIKPGVRAEYSDILGRGNIVPRLALAIRTGQYSQIGLASGVFYQTAPTQYLLLGYRPSFQQAVHYLANFEWIKANRSFRLEGYYKNYSQLVRDNGVTYIPNPYSYNLGMVNNSGHGYAKGFDLFWRDKASIPNIDYWITYSYIDTKRLYQNYLAEAQPDFVSTHNLNVIVKYLSEPLHTFMSAAWNYSSGRPYYNPQAKSFLVDRAPGYQNLSFKVSYLTNIKKMFTAIYVNFDNLTNYKNILGYRYSNDGQLRSPVLPPQYFSVFFGVYLSFTPFKKDDL</sequence>
<reference evidence="3" key="1">
    <citation type="journal article" date="2014" name="Int. J. Syst. Evol. Microbiol.">
        <title>Complete genome sequence of Corynebacterium casei LMG S-19264T (=DSM 44701T), isolated from a smear-ripened cheese.</title>
        <authorList>
            <consortium name="US DOE Joint Genome Institute (JGI-PGF)"/>
            <person name="Walter F."/>
            <person name="Albersmeier A."/>
            <person name="Kalinowski J."/>
            <person name="Ruckert C."/>
        </authorList>
    </citation>
    <scope>NUCLEOTIDE SEQUENCE</scope>
    <source>
        <strain evidence="3">CGMCC 1.15448</strain>
    </source>
</reference>
<dbReference type="EMBL" id="BMJC01000004">
    <property type="protein sequence ID" value="GGB12794.1"/>
    <property type="molecule type" value="Genomic_DNA"/>
</dbReference>
<dbReference type="RefSeq" id="WP_188935105.1">
    <property type="nucleotide sequence ID" value="NZ_BMJC01000004.1"/>
</dbReference>
<evidence type="ECO:0000313" key="4">
    <source>
        <dbReference type="Proteomes" id="UP000607559"/>
    </source>
</evidence>
<gene>
    <name evidence="3" type="ORF">GCM10011511_40550</name>
</gene>
<dbReference type="SUPFAM" id="SSF49464">
    <property type="entry name" value="Carboxypeptidase regulatory domain-like"/>
    <property type="match status" value="1"/>
</dbReference>
<dbReference type="PROSITE" id="PS52016">
    <property type="entry name" value="TONB_DEPENDENT_REC_3"/>
    <property type="match status" value="1"/>
</dbReference>
<dbReference type="AlphaFoldDB" id="A0A8J2XUI1"/>
<evidence type="ECO:0000313" key="3">
    <source>
        <dbReference type="EMBL" id="GGB12794.1"/>
    </source>
</evidence>
<reference evidence="3" key="2">
    <citation type="submission" date="2020-09" db="EMBL/GenBank/DDBJ databases">
        <authorList>
            <person name="Sun Q."/>
            <person name="Zhou Y."/>
        </authorList>
    </citation>
    <scope>NUCLEOTIDE SEQUENCE</scope>
    <source>
        <strain evidence="3">CGMCC 1.15448</strain>
    </source>
</reference>
<dbReference type="Pfam" id="PF13715">
    <property type="entry name" value="CarbopepD_reg_2"/>
    <property type="match status" value="1"/>
</dbReference>
<accession>A0A8J2XUI1</accession>
<proteinExistence type="inferred from homology"/>
<keyword evidence="1" id="KW-0472">Membrane</keyword>
<dbReference type="SUPFAM" id="SSF56935">
    <property type="entry name" value="Porins"/>
    <property type="match status" value="1"/>
</dbReference>
<dbReference type="InterPro" id="IPR008969">
    <property type="entry name" value="CarboxyPept-like_regulatory"/>
</dbReference>
<dbReference type="Pfam" id="PF07715">
    <property type="entry name" value="Plug"/>
    <property type="match status" value="1"/>
</dbReference>
<dbReference type="Proteomes" id="UP000607559">
    <property type="component" value="Unassembled WGS sequence"/>
</dbReference>
<evidence type="ECO:0000256" key="1">
    <source>
        <dbReference type="PROSITE-ProRule" id="PRU01360"/>
    </source>
</evidence>
<evidence type="ECO:0000259" key="2">
    <source>
        <dbReference type="Pfam" id="PF07715"/>
    </source>
</evidence>
<comment type="subcellular location">
    <subcellularLocation>
        <location evidence="1">Cell outer membrane</location>
        <topology evidence="1">Multi-pass membrane protein</topology>
    </subcellularLocation>
</comment>
<comment type="caution">
    <text evidence="3">The sequence shown here is derived from an EMBL/GenBank/DDBJ whole genome shotgun (WGS) entry which is preliminary data.</text>
</comment>
<keyword evidence="1" id="KW-0812">Transmembrane</keyword>
<dbReference type="GO" id="GO:0009279">
    <property type="term" value="C:cell outer membrane"/>
    <property type="evidence" value="ECO:0007669"/>
    <property type="project" value="UniProtKB-SubCell"/>
</dbReference>
<dbReference type="InterPro" id="IPR012910">
    <property type="entry name" value="Plug_dom"/>
</dbReference>
<keyword evidence="4" id="KW-1185">Reference proteome</keyword>
<keyword evidence="1" id="KW-0813">Transport</keyword>
<name>A0A8J2XUI1_9BACT</name>
<comment type="similarity">
    <text evidence="1">Belongs to the TonB-dependent receptor family.</text>
</comment>
<feature type="domain" description="TonB-dependent receptor plug" evidence="2">
    <location>
        <begin position="118"/>
        <end position="199"/>
    </location>
</feature>
<organism evidence="3 4">
    <name type="scientific">Puia dinghuensis</name>
    <dbReference type="NCBI Taxonomy" id="1792502"/>
    <lineage>
        <taxon>Bacteria</taxon>
        <taxon>Pseudomonadati</taxon>
        <taxon>Bacteroidota</taxon>
        <taxon>Chitinophagia</taxon>
        <taxon>Chitinophagales</taxon>
        <taxon>Chitinophagaceae</taxon>
        <taxon>Puia</taxon>
    </lineage>
</organism>